<comment type="caution">
    <text evidence="2">The sequence shown here is derived from an EMBL/GenBank/DDBJ whole genome shotgun (WGS) entry which is preliminary data.</text>
</comment>
<sequence>MKRTLLTAGLLCAAGAASAADWPTSYKFDNGGQLGITGNFAYDQNHFSGDDARFENADDMRRKEFGAFYKLDGVFEIGAQYDYQSHLWLDVAARFQTKAWFGKDYGAIRVGYFKTPIGLDSVGASRTISFLEAPLATQAIYEGRRTGVEWSLTRKTWNVQLQALSGATMEGTNSGTTMAGHFAWTPHKAEGDVIHLGVGYSVENPDATSTRVRTKIEAGLTDTRLIDSGALPGTTHIERGGLEFIRIAGPFTVLAEHLEEQVARDGYSDFHAQGNTVYGSWIVTGESRPYNGTLGNVVPKNPAGAVELLLRYSDLDLNDAGIRGGYQHDWTVGANYYYSKHFKVQANYIKAYSRRAGVEVDPNAFEVRAQVMF</sequence>
<dbReference type="Proteomes" id="UP001234354">
    <property type="component" value="Unassembled WGS sequence"/>
</dbReference>
<evidence type="ECO:0000313" key="2">
    <source>
        <dbReference type="EMBL" id="MDQ1120122.1"/>
    </source>
</evidence>
<protein>
    <submittedName>
        <fullName evidence="2">Phosphate-selective porin OprO/OprP</fullName>
    </submittedName>
</protein>
<name>A0AAW8GCQ9_9GAMM</name>
<proteinExistence type="predicted"/>
<feature type="chain" id="PRO_5044015439" evidence="1">
    <location>
        <begin position="20"/>
        <end position="373"/>
    </location>
</feature>
<dbReference type="RefSeq" id="WP_165403053.1">
    <property type="nucleotide sequence ID" value="NZ_CP095475.1"/>
</dbReference>
<evidence type="ECO:0000313" key="3">
    <source>
        <dbReference type="Proteomes" id="UP001234354"/>
    </source>
</evidence>
<evidence type="ECO:0000256" key="1">
    <source>
        <dbReference type="SAM" id="SignalP"/>
    </source>
</evidence>
<reference evidence="2" key="1">
    <citation type="submission" date="2023-07" db="EMBL/GenBank/DDBJ databases">
        <title>Functional and genomic diversity of the sorghum phyllosphere microbiome.</title>
        <authorList>
            <person name="Shade A."/>
        </authorList>
    </citation>
    <scope>NUCLEOTIDE SEQUENCE</scope>
    <source>
        <strain evidence="2">SORGH_AS_0908</strain>
    </source>
</reference>
<keyword evidence="1" id="KW-0732">Signal</keyword>
<gene>
    <name evidence="2" type="ORF">QE383_002430</name>
</gene>
<dbReference type="EMBL" id="JAUTBB010000001">
    <property type="protein sequence ID" value="MDQ1120122.1"/>
    <property type="molecule type" value="Genomic_DNA"/>
</dbReference>
<dbReference type="Pfam" id="PF07396">
    <property type="entry name" value="Porin_O_P"/>
    <property type="match status" value="1"/>
</dbReference>
<dbReference type="GeneID" id="93827943"/>
<dbReference type="AlphaFoldDB" id="A0AAW8GCQ9"/>
<accession>A0AAW8GCQ9</accession>
<dbReference type="SUPFAM" id="SSF56935">
    <property type="entry name" value="Porins"/>
    <property type="match status" value="1"/>
</dbReference>
<organism evidence="2 3">
    <name type="scientific">Pseudoxanthomonas winnipegensis</name>
    <dbReference type="NCBI Taxonomy" id="2480810"/>
    <lineage>
        <taxon>Bacteria</taxon>
        <taxon>Pseudomonadati</taxon>
        <taxon>Pseudomonadota</taxon>
        <taxon>Gammaproteobacteria</taxon>
        <taxon>Lysobacterales</taxon>
        <taxon>Lysobacteraceae</taxon>
        <taxon>Pseudoxanthomonas</taxon>
    </lineage>
</organism>
<dbReference type="InterPro" id="IPR023614">
    <property type="entry name" value="Porin_dom_sf"/>
</dbReference>
<dbReference type="Gene3D" id="2.40.160.10">
    <property type="entry name" value="Porin"/>
    <property type="match status" value="1"/>
</dbReference>
<dbReference type="InterPro" id="IPR010870">
    <property type="entry name" value="Porin_O/P"/>
</dbReference>
<feature type="signal peptide" evidence="1">
    <location>
        <begin position="1"/>
        <end position="19"/>
    </location>
</feature>